<dbReference type="GeneTree" id="ENSGT00390000007815"/>
<reference evidence="2" key="3">
    <citation type="submission" date="2025-09" db="UniProtKB">
        <authorList>
            <consortium name="Ensembl"/>
        </authorList>
    </citation>
    <scope>IDENTIFICATION</scope>
</reference>
<name>A0A8I3WNT9_CALJA</name>
<feature type="region of interest" description="Disordered" evidence="1">
    <location>
        <begin position="1"/>
        <end position="46"/>
    </location>
</feature>
<protein>
    <submittedName>
        <fullName evidence="2">Alanine and arginine rich domain containing protein</fullName>
    </submittedName>
</protein>
<sequence length="150" mass="17120">MDPGDSDRSRRRISREFQGLPGRGELWFSPRPASGFPGDRRSTDVQEASPLLEDLRQRLTRAFQWAIQRRASRRAQEAAAVAALEEQSRARKEITLAGQRAKLVEMHFQNHQLARTLLDLNMKVQQLKKECELGFTSDSQSQKDNTANSK</sequence>
<gene>
    <name evidence="2" type="primary">AARD</name>
</gene>
<proteinExistence type="predicted"/>
<evidence type="ECO:0000256" key="1">
    <source>
        <dbReference type="SAM" id="MobiDB-lite"/>
    </source>
</evidence>
<dbReference type="CTD" id="441376"/>
<dbReference type="Ensembl" id="ENSCJAT00000139677.1">
    <property type="protein sequence ID" value="ENSCJAP00000093654.1"/>
    <property type="gene ID" value="ENSCJAG00000077370.1"/>
</dbReference>
<dbReference type="RefSeq" id="XP_002759357.1">
    <property type="nucleotide sequence ID" value="XM_002759311.5"/>
</dbReference>
<dbReference type="AlphaFoldDB" id="A0A8I3WNT9"/>
<evidence type="ECO:0000313" key="3">
    <source>
        <dbReference type="Proteomes" id="UP000008225"/>
    </source>
</evidence>
<dbReference type="KEGG" id="cjc:100387691"/>
<organism evidence="2 3">
    <name type="scientific">Callithrix jacchus</name>
    <name type="common">White-tufted-ear marmoset</name>
    <name type="synonym">Simia Jacchus</name>
    <dbReference type="NCBI Taxonomy" id="9483"/>
    <lineage>
        <taxon>Eukaryota</taxon>
        <taxon>Metazoa</taxon>
        <taxon>Chordata</taxon>
        <taxon>Craniata</taxon>
        <taxon>Vertebrata</taxon>
        <taxon>Euteleostomi</taxon>
        <taxon>Mammalia</taxon>
        <taxon>Eutheria</taxon>
        <taxon>Euarchontoglires</taxon>
        <taxon>Primates</taxon>
        <taxon>Haplorrhini</taxon>
        <taxon>Platyrrhini</taxon>
        <taxon>Cebidae</taxon>
        <taxon>Callitrichinae</taxon>
        <taxon>Callithrix</taxon>
        <taxon>Callithrix</taxon>
    </lineage>
</organism>
<reference evidence="2" key="2">
    <citation type="submission" date="2025-08" db="UniProtKB">
        <authorList>
            <consortium name="Ensembl"/>
        </authorList>
    </citation>
    <scope>IDENTIFICATION</scope>
</reference>
<dbReference type="OMA" id="ELEMAWE"/>
<dbReference type="Proteomes" id="UP000008225">
    <property type="component" value="Chromosome 16"/>
</dbReference>
<reference evidence="2 3" key="1">
    <citation type="submission" date="2009-03" db="EMBL/GenBank/DDBJ databases">
        <authorList>
            <person name="Warren W."/>
            <person name="Ye L."/>
            <person name="Minx P."/>
            <person name="Worley K."/>
            <person name="Gibbs R."/>
            <person name="Wilson R.K."/>
        </authorList>
    </citation>
    <scope>NUCLEOTIDE SEQUENCE [LARGE SCALE GENOMIC DNA]</scope>
</reference>
<accession>A0A8I3WNT9</accession>
<keyword evidence="3" id="KW-1185">Reference proteome</keyword>
<dbReference type="GeneID" id="100387691"/>
<dbReference type="OrthoDB" id="9948935at2759"/>
<evidence type="ECO:0000313" key="2">
    <source>
        <dbReference type="Ensembl" id="ENSCJAP00000093654.1"/>
    </source>
</evidence>